<reference evidence="1 2" key="1">
    <citation type="journal article" date="2020" name="Front. Microbiol.">
        <title>Single-cell genomics of novel Actinobacteria with the Wood-Ljungdahl pathway discovered in a serpentinizing system.</title>
        <authorList>
            <person name="Merino N."/>
            <person name="Kawai M."/>
            <person name="Boyd E.S."/>
            <person name="Colman D.R."/>
            <person name="McGlynn S.E."/>
            <person name="Nealson K.H."/>
            <person name="Kurokawa K."/>
            <person name="Hongoh Y."/>
        </authorList>
    </citation>
    <scope>NUCLEOTIDE SEQUENCE [LARGE SCALE GENOMIC DNA]</scope>
    <source>
        <strain evidence="1 2">S33</strain>
    </source>
</reference>
<proteinExistence type="predicted"/>
<comment type="caution">
    <text evidence="1">The sequence shown here is derived from an EMBL/GenBank/DDBJ whole genome shotgun (WGS) entry which is preliminary data.</text>
</comment>
<accession>A0A6V8P9W0</accession>
<gene>
    <name evidence="1" type="ORF">HKBW3S33_01028</name>
</gene>
<name>A0A6V8P9W0_9ACTN</name>
<dbReference type="Proteomes" id="UP000591948">
    <property type="component" value="Unassembled WGS sequence"/>
</dbReference>
<dbReference type="EMBL" id="BLRY01000048">
    <property type="protein sequence ID" value="GFP27616.1"/>
    <property type="molecule type" value="Genomic_DNA"/>
</dbReference>
<evidence type="ECO:0000313" key="1">
    <source>
        <dbReference type="EMBL" id="GFP27616.1"/>
    </source>
</evidence>
<dbReference type="AlphaFoldDB" id="A0A6V8P9W0"/>
<evidence type="ECO:0000313" key="2">
    <source>
        <dbReference type="Proteomes" id="UP000591948"/>
    </source>
</evidence>
<sequence length="92" mass="10422">MSSLLIPNSLLQRNIGKEFFMYRCKICGNTDFFEGHVLESGRARISQMEDGSLSWCFYLPDDSGLVDIHPGRCGVCHSEDLERMGLSMAKWS</sequence>
<protein>
    <submittedName>
        <fullName evidence="1">Uncharacterized protein</fullName>
    </submittedName>
</protein>
<keyword evidence="2" id="KW-1185">Reference proteome</keyword>
<organism evidence="1 2">
    <name type="scientific">Candidatus Hakubella thermalkaliphila</name>
    <dbReference type="NCBI Taxonomy" id="2754717"/>
    <lineage>
        <taxon>Bacteria</taxon>
        <taxon>Bacillati</taxon>
        <taxon>Actinomycetota</taxon>
        <taxon>Actinomycetota incertae sedis</taxon>
        <taxon>Candidatus Hakubellales</taxon>
        <taxon>Candidatus Hakubellaceae</taxon>
        <taxon>Candidatus Hakubella</taxon>
    </lineage>
</organism>